<gene>
    <name evidence="1" type="ORF">B7P43_G16389</name>
</gene>
<dbReference type="InParanoid" id="A0A2J7Q1F5"/>
<protein>
    <submittedName>
        <fullName evidence="1">Uncharacterized protein</fullName>
    </submittedName>
</protein>
<keyword evidence="2" id="KW-1185">Reference proteome</keyword>
<dbReference type="Proteomes" id="UP000235965">
    <property type="component" value="Unassembled WGS sequence"/>
</dbReference>
<dbReference type="EMBL" id="NEVH01019410">
    <property type="protein sequence ID" value="PNF22406.1"/>
    <property type="molecule type" value="Genomic_DNA"/>
</dbReference>
<name>A0A2J7Q1F5_9NEOP</name>
<evidence type="ECO:0000313" key="2">
    <source>
        <dbReference type="Proteomes" id="UP000235965"/>
    </source>
</evidence>
<comment type="caution">
    <text evidence="1">The sequence shown here is derived from an EMBL/GenBank/DDBJ whole genome shotgun (WGS) entry which is preliminary data.</text>
</comment>
<proteinExistence type="predicted"/>
<evidence type="ECO:0000313" key="1">
    <source>
        <dbReference type="EMBL" id="PNF22406.1"/>
    </source>
</evidence>
<sequence length="207" mass="23194">MRNRTNHKVIGVILNLKHINTRRNSELKGSGTPYLPLATNNKYDILSNLIDHTTNEEYAPSSLKETYSEPKLKETNLVTCDKEPILISGNNTKEKQIPVIVNGEIVTNKYDNLIPVRSFIHNSLNKINNPNYKELKNEGKENNNHIIIILGDSHSKGIATKIDDYLGNKFQVHGIVKPGAGIADIITQSSRKYKNLTKKDIIVIQGG</sequence>
<organism evidence="1 2">
    <name type="scientific">Cryptotermes secundus</name>
    <dbReference type="NCBI Taxonomy" id="105785"/>
    <lineage>
        <taxon>Eukaryota</taxon>
        <taxon>Metazoa</taxon>
        <taxon>Ecdysozoa</taxon>
        <taxon>Arthropoda</taxon>
        <taxon>Hexapoda</taxon>
        <taxon>Insecta</taxon>
        <taxon>Pterygota</taxon>
        <taxon>Neoptera</taxon>
        <taxon>Polyneoptera</taxon>
        <taxon>Dictyoptera</taxon>
        <taxon>Blattodea</taxon>
        <taxon>Blattoidea</taxon>
        <taxon>Termitoidae</taxon>
        <taxon>Kalotermitidae</taxon>
        <taxon>Cryptotermitinae</taxon>
        <taxon>Cryptotermes</taxon>
    </lineage>
</organism>
<reference evidence="1 2" key="1">
    <citation type="submission" date="2017-12" db="EMBL/GenBank/DDBJ databases">
        <title>Hemimetabolous genomes reveal molecular basis of termite eusociality.</title>
        <authorList>
            <person name="Harrison M.C."/>
            <person name="Jongepier E."/>
            <person name="Robertson H.M."/>
            <person name="Arning N."/>
            <person name="Bitard-Feildel T."/>
            <person name="Chao H."/>
            <person name="Childers C.P."/>
            <person name="Dinh H."/>
            <person name="Doddapaneni H."/>
            <person name="Dugan S."/>
            <person name="Gowin J."/>
            <person name="Greiner C."/>
            <person name="Han Y."/>
            <person name="Hu H."/>
            <person name="Hughes D.S.T."/>
            <person name="Huylmans A.-K."/>
            <person name="Kemena C."/>
            <person name="Kremer L.P.M."/>
            <person name="Lee S.L."/>
            <person name="Lopez-Ezquerra A."/>
            <person name="Mallet L."/>
            <person name="Monroy-Kuhn J.M."/>
            <person name="Moser A."/>
            <person name="Murali S.C."/>
            <person name="Muzny D.M."/>
            <person name="Otani S."/>
            <person name="Piulachs M.-D."/>
            <person name="Poelchau M."/>
            <person name="Qu J."/>
            <person name="Schaub F."/>
            <person name="Wada-Katsumata A."/>
            <person name="Worley K.C."/>
            <person name="Xie Q."/>
            <person name="Ylla G."/>
            <person name="Poulsen M."/>
            <person name="Gibbs R.A."/>
            <person name="Schal C."/>
            <person name="Richards S."/>
            <person name="Belles X."/>
            <person name="Korb J."/>
            <person name="Bornberg-Bauer E."/>
        </authorList>
    </citation>
    <scope>NUCLEOTIDE SEQUENCE [LARGE SCALE GENOMIC DNA]</scope>
    <source>
        <tissue evidence="1">Whole body</tissue>
    </source>
</reference>
<dbReference type="AlphaFoldDB" id="A0A2J7Q1F5"/>
<accession>A0A2J7Q1F5</accession>